<evidence type="ECO:0000256" key="1">
    <source>
        <dbReference type="ARBA" id="ARBA00008857"/>
    </source>
</evidence>
<dbReference type="EMBL" id="JACRTL010000005">
    <property type="protein sequence ID" value="MBC8611367.1"/>
    <property type="molecule type" value="Genomic_DNA"/>
</dbReference>
<dbReference type="Gene3D" id="1.10.443.10">
    <property type="entry name" value="Intergrase catalytic core"/>
    <property type="match status" value="1"/>
</dbReference>
<comment type="similarity">
    <text evidence="1">Belongs to the 'phage' integrase family.</text>
</comment>
<evidence type="ECO:0000256" key="3">
    <source>
        <dbReference type="ARBA" id="ARBA00023125"/>
    </source>
</evidence>
<evidence type="ECO:0000256" key="4">
    <source>
        <dbReference type="ARBA" id="ARBA00023172"/>
    </source>
</evidence>
<accession>A0A8J6TZJ5</accession>
<dbReference type="GO" id="GO:0015074">
    <property type="term" value="P:DNA integration"/>
    <property type="evidence" value="ECO:0007669"/>
    <property type="project" value="UniProtKB-KW"/>
</dbReference>
<keyword evidence="4" id="KW-0233">DNA recombination</keyword>
<proteinExistence type="inferred from homology"/>
<feature type="domain" description="Tyr recombinase" evidence="5">
    <location>
        <begin position="175"/>
        <end position="402"/>
    </location>
</feature>
<dbReference type="InterPro" id="IPR050808">
    <property type="entry name" value="Phage_Integrase"/>
</dbReference>
<protein>
    <submittedName>
        <fullName evidence="6">Tyrosine-type recombinase/integrase</fullName>
    </submittedName>
</protein>
<dbReference type="Pfam" id="PF00589">
    <property type="entry name" value="Phage_integrase"/>
    <property type="match status" value="1"/>
</dbReference>
<dbReference type="GO" id="GO:0006310">
    <property type="term" value="P:DNA recombination"/>
    <property type="evidence" value="ECO:0007669"/>
    <property type="project" value="UniProtKB-KW"/>
</dbReference>
<dbReference type="Gene3D" id="1.10.150.130">
    <property type="match status" value="1"/>
</dbReference>
<dbReference type="Pfam" id="PF14657">
    <property type="entry name" value="Arm-DNA-bind_4"/>
    <property type="match status" value="1"/>
</dbReference>
<organism evidence="6 7">
    <name type="scientific">Massiliimalia timonensis</name>
    <dbReference type="NCBI Taxonomy" id="1987501"/>
    <lineage>
        <taxon>Bacteria</taxon>
        <taxon>Bacillati</taxon>
        <taxon>Bacillota</taxon>
        <taxon>Clostridia</taxon>
        <taxon>Eubacteriales</taxon>
        <taxon>Oscillospiraceae</taxon>
        <taxon>Massiliimalia</taxon>
    </lineage>
</organism>
<evidence type="ECO:0000256" key="2">
    <source>
        <dbReference type="ARBA" id="ARBA00022908"/>
    </source>
</evidence>
<dbReference type="SUPFAM" id="SSF56349">
    <property type="entry name" value="DNA breaking-rejoining enzymes"/>
    <property type="match status" value="1"/>
</dbReference>
<dbReference type="GO" id="GO:0003677">
    <property type="term" value="F:DNA binding"/>
    <property type="evidence" value="ECO:0007669"/>
    <property type="project" value="UniProtKB-KW"/>
</dbReference>
<dbReference type="InterPro" id="IPR002104">
    <property type="entry name" value="Integrase_catalytic"/>
</dbReference>
<dbReference type="InterPro" id="IPR010998">
    <property type="entry name" value="Integrase_recombinase_N"/>
</dbReference>
<dbReference type="PANTHER" id="PTHR30629:SF2">
    <property type="entry name" value="PROPHAGE INTEGRASE INTS-RELATED"/>
    <property type="match status" value="1"/>
</dbReference>
<evidence type="ECO:0000259" key="5">
    <source>
        <dbReference type="PROSITE" id="PS51898"/>
    </source>
</evidence>
<dbReference type="InterPro" id="IPR028259">
    <property type="entry name" value="AP2-like_int_N"/>
</dbReference>
<reference evidence="6" key="1">
    <citation type="submission" date="2020-08" db="EMBL/GenBank/DDBJ databases">
        <title>Genome public.</title>
        <authorList>
            <person name="Liu C."/>
            <person name="Sun Q."/>
        </authorList>
    </citation>
    <scope>NUCLEOTIDE SEQUENCE</scope>
    <source>
        <strain evidence="6">NSJ-15</strain>
    </source>
</reference>
<evidence type="ECO:0000313" key="6">
    <source>
        <dbReference type="EMBL" id="MBC8611367.1"/>
    </source>
</evidence>
<dbReference type="RefSeq" id="WP_187536592.1">
    <property type="nucleotide sequence ID" value="NZ_JACRTL010000005.1"/>
</dbReference>
<dbReference type="PANTHER" id="PTHR30629">
    <property type="entry name" value="PROPHAGE INTEGRASE"/>
    <property type="match status" value="1"/>
</dbReference>
<keyword evidence="2" id="KW-0229">DNA integration</keyword>
<dbReference type="Proteomes" id="UP000632659">
    <property type="component" value="Unassembled WGS sequence"/>
</dbReference>
<comment type="caution">
    <text evidence="6">The sequence shown here is derived from an EMBL/GenBank/DDBJ whole genome shotgun (WGS) entry which is preliminary data.</text>
</comment>
<evidence type="ECO:0000313" key="7">
    <source>
        <dbReference type="Proteomes" id="UP000632659"/>
    </source>
</evidence>
<dbReference type="AlphaFoldDB" id="A0A8J6TZJ5"/>
<dbReference type="InterPro" id="IPR011010">
    <property type="entry name" value="DNA_brk_join_enz"/>
</dbReference>
<name>A0A8J6TZJ5_9FIRM</name>
<keyword evidence="7" id="KW-1185">Reference proteome</keyword>
<keyword evidence="3" id="KW-0238">DNA-binding</keyword>
<dbReference type="PROSITE" id="PS51898">
    <property type="entry name" value="TYR_RECOMBINASE"/>
    <property type="match status" value="1"/>
</dbReference>
<gene>
    <name evidence="6" type="ORF">H8702_09670</name>
</gene>
<sequence>MASIRKRKTKNGFSYMVVYDYVDENGERIQKSAGTFTDKTKARKVIADIELKMLKNQFVIPSGKTIEEYFENWIPVRARTKGWAYSRLQSAASLLKAHIYPEIGNLPLQKVTPFVIEQLFIGLRTKKSDKTGDYLSGSTLGGIYELLKPGFQDAVRTRQLEENPVQIAKPERDTEETAFWTLEMLTIALDNIQDKLLHLLVHTAATSTSREGETTAFTWDCINWEKGTVKVDKTLQRVAREAIELLSDRDIIRVFPSKVKNSKSILVLKKVKTKKSKREIYITPNLLKELRYRQQQVAKNRAYYGEEYHDYDLVFCLDNGDPIEPKLCEKWFVRWQAQSGLDLPNITFHGLRHTGTTILYRLSRGDVKTVQGFTGHASAKVLMDTYNHTLADSEKGLAKKLADSLYMDSEQETKENQFDDLLESIKKDPLLKQRILNALNTH</sequence>
<dbReference type="InterPro" id="IPR013762">
    <property type="entry name" value="Integrase-like_cat_sf"/>
</dbReference>